<accession>A4EBS8</accession>
<gene>
    <name evidence="2" type="ORF">COLAER_01900</name>
</gene>
<dbReference type="Proteomes" id="UP000002979">
    <property type="component" value="Unassembled WGS sequence"/>
</dbReference>
<evidence type="ECO:0008006" key="4">
    <source>
        <dbReference type="Google" id="ProtNLM"/>
    </source>
</evidence>
<feature type="compositionally biased region" description="Low complexity" evidence="1">
    <location>
        <begin position="1138"/>
        <end position="1159"/>
    </location>
</feature>
<feature type="region of interest" description="Disordered" evidence="1">
    <location>
        <begin position="1108"/>
        <end position="1159"/>
    </location>
</feature>
<reference evidence="2 3" key="1">
    <citation type="submission" date="2007-01" db="EMBL/GenBank/DDBJ databases">
        <title>Draft genome sequence of Collinsella aerofaciens (ATCC 25986).</title>
        <authorList>
            <person name="Sudarsanam P."/>
            <person name="Ley R."/>
            <person name="Guruge J."/>
            <person name="Turnbaugh P.J."/>
            <person name="Mahowald M."/>
            <person name="Liep D."/>
            <person name="Gordon J."/>
        </authorList>
    </citation>
    <scope>NUCLEOTIDE SEQUENCE [LARGE SCALE GENOMIC DNA]</scope>
    <source>
        <strain evidence="3">ATCC 25986 / DSM 3979 / JCM 10188 / KCTC 3647 / NCTC 11838 / VPI 1003</strain>
    </source>
</reference>
<evidence type="ECO:0000256" key="1">
    <source>
        <dbReference type="SAM" id="MobiDB-lite"/>
    </source>
</evidence>
<reference evidence="2 3" key="2">
    <citation type="submission" date="2007-04" db="EMBL/GenBank/DDBJ databases">
        <authorList>
            <person name="Fulton L."/>
            <person name="Clifton S."/>
            <person name="Fulton B."/>
            <person name="Xu J."/>
            <person name="Minx P."/>
            <person name="Mardis E.R."/>
            <person name="Wilson R.K."/>
        </authorList>
    </citation>
    <scope>NUCLEOTIDE SEQUENCE [LARGE SCALE GENOMIC DNA]</scope>
    <source>
        <strain evidence="3">ATCC 25986 / DSM 3979 / JCM 10188 / KCTC 3647 / NCTC 11838 / VPI 1003</strain>
    </source>
</reference>
<sequence>MQPERKGEISAPPAPAGQLDLNRVLRQVLQGDDVHAHVVGTAVALLVLAHGLDSTHVRVGGRHRGHAGHAAAHRLGTQQIAVATRTRAVRCVDDYRNLAIGDQVADIGTLAVVRAADLLHDLARHVASTQNARRTLGGADIKAQVAQDASDRKDMTLVAVAHADEHLAGARVGQLVVNRQLRLGVCLGIALGDTHDLARRLHLGPQDNVGTGETTPGHNGFLHAEPVQLALVARQAQARDGIACHDTRRALGQRHAGGLGDKRHGAARARVCLDHVDGLALDGILHIDQAAYAQRHRDAARGLAKLCLQALAKAERRDAGRGVARVNTGLLDMLQNAANVDLFAIAQGVDIGLDRTLQEAVQVHRVVGANARGLGHVIAQVLGIVGDHHAAAAQHVARTYQQRVANVCGNGLGLLKRGGLTRRRVHDAQLVEQGGKALAVLGKVDGIGLGAHDVHAALLEHARQLKRGLAAKRHHDAIGALNVDNVHNVLVGERLKVQAVGRVVVGRDGLGIAVDHDGLKAAGRQRIARMHAAVIELDALANTVGAGAQDHRLGLVRRRGLVGSHALLGIRTRAVDVLVRLVVVLRGARELRSAGIDRLHAGNHAQTLAIGAHKALVRAGQRGDLGVARAVLLEQAHRVGVDILHTQAADALLDLHHVVDAVEVPRVDAAGGMDASDVPATAQGLDHKEDAVLGRRGHGLSELVVAQLIGTLLATGADTLVTVLQRAHGFAEGLLKGAANRHNLAHCLHARGERGVGTLELLEGKARHLDNAVVNRGLKAGRRCLGNVVDDLVERVAHSQARGGLSDGETRGLGGQRGRTAHARVHLDDDQATGLGVHGKLHVGAAGLDANLLQDGERRDTHALILQVGERLRRRHGDGVAGMHAHGVEVLDGAHDDAVAGVVTHDLHLVLFPTLDGLLDQHLVGRRELQALAHDGDELLVSMRDAAAGAAEGKARAQYAGIAHALGDSLGVGHAVGIARARDLQANLGHGLVKELAVLAALDGGQVAADHLDAVLVERAVFRQLDGGVQTGLAAQRGQQRVRTLFLDHALDKLGGDRLNIGAVGQARVGHDGRRVGIDQDDLKAILLEHLAGLGAGVVELAGLANNDGARTNNEDTLDVSTFRHVSSPRSRSRRSRQSSSQPGGPSRCRCPGSSPRRP</sequence>
<protein>
    <recommendedName>
        <fullName evidence="4">NAD-specific glutamate dehydrogenase</fullName>
    </recommendedName>
</protein>
<dbReference type="EMBL" id="AAVN02000008">
    <property type="protein sequence ID" value="EBA39038.1"/>
    <property type="molecule type" value="Genomic_DNA"/>
</dbReference>
<proteinExistence type="predicted"/>
<name>A4EBS8_COLAA</name>
<comment type="caution">
    <text evidence="2">The sequence shown here is derived from an EMBL/GenBank/DDBJ whole genome shotgun (WGS) entry which is preliminary data.</text>
</comment>
<evidence type="ECO:0000313" key="3">
    <source>
        <dbReference type="Proteomes" id="UP000002979"/>
    </source>
</evidence>
<organism evidence="2 3">
    <name type="scientific">Collinsella aerofaciens (strain ATCC 25986 / DSM 3979 / JCM 10188 / KCTC 3647 / NCTC 11838 / VPI 1003)</name>
    <dbReference type="NCBI Taxonomy" id="411903"/>
    <lineage>
        <taxon>Bacteria</taxon>
        <taxon>Bacillati</taxon>
        <taxon>Actinomycetota</taxon>
        <taxon>Coriobacteriia</taxon>
        <taxon>Coriobacteriales</taxon>
        <taxon>Coriobacteriaceae</taxon>
        <taxon>Collinsella</taxon>
    </lineage>
</organism>
<dbReference type="AlphaFoldDB" id="A4EBS8"/>
<evidence type="ECO:0000313" key="2">
    <source>
        <dbReference type="EMBL" id="EBA39038.1"/>
    </source>
</evidence>